<dbReference type="EMBL" id="OX459947">
    <property type="protein sequence ID" value="CAI9154787.1"/>
    <property type="molecule type" value="Genomic_DNA"/>
</dbReference>
<feature type="compositionally biased region" description="Basic and acidic residues" evidence="1">
    <location>
        <begin position="53"/>
        <end position="62"/>
    </location>
</feature>
<proteinExistence type="predicted"/>
<reference evidence="2" key="1">
    <citation type="submission" date="2023-04" db="EMBL/GenBank/DDBJ databases">
        <authorList>
            <consortium name="ELIXIR-Norway"/>
        </authorList>
    </citation>
    <scope>NUCLEOTIDE SEQUENCE [LARGE SCALE GENOMIC DNA]</scope>
</reference>
<keyword evidence="3" id="KW-1185">Reference proteome</keyword>
<name>A0ABN8XZL0_RANTA</name>
<evidence type="ECO:0000313" key="2">
    <source>
        <dbReference type="EMBL" id="CAI9154787.1"/>
    </source>
</evidence>
<protein>
    <submittedName>
        <fullName evidence="2">Uncharacterized protein</fullName>
    </submittedName>
</protein>
<feature type="region of interest" description="Disordered" evidence="1">
    <location>
        <begin position="24"/>
        <end position="71"/>
    </location>
</feature>
<accession>A0ABN8XZL0</accession>
<evidence type="ECO:0000313" key="3">
    <source>
        <dbReference type="Proteomes" id="UP001176941"/>
    </source>
</evidence>
<gene>
    <name evidence="2" type="ORF">MRATA1EN1_LOCUS3749</name>
</gene>
<sequence length="218" mass="23692">MDMSVGPPRSREARCDTHLCARGLEDAPEGISELQPERGWRPLSPGSLPVPPREGRTREPSKRGPGRLGRSAAERALKRRLPRAVDGQRCWSWSRASLASGIRAAPPAPPKVSGAETVPVGASVFPGLQGVRGLIAAVVAANHFTERTEAQRSALEWTERQAEKVRPPPSGPCAGVVNQLRPAFVVVSSCTRRWPCSHTILRFTGSCEAELRWSWKSP</sequence>
<evidence type="ECO:0000256" key="1">
    <source>
        <dbReference type="SAM" id="MobiDB-lite"/>
    </source>
</evidence>
<dbReference type="Proteomes" id="UP001176941">
    <property type="component" value="Chromosome 11"/>
</dbReference>
<organism evidence="2 3">
    <name type="scientific">Rangifer tarandus platyrhynchus</name>
    <name type="common">Svalbard reindeer</name>
    <dbReference type="NCBI Taxonomy" id="3082113"/>
    <lineage>
        <taxon>Eukaryota</taxon>
        <taxon>Metazoa</taxon>
        <taxon>Chordata</taxon>
        <taxon>Craniata</taxon>
        <taxon>Vertebrata</taxon>
        <taxon>Euteleostomi</taxon>
        <taxon>Mammalia</taxon>
        <taxon>Eutheria</taxon>
        <taxon>Laurasiatheria</taxon>
        <taxon>Artiodactyla</taxon>
        <taxon>Ruminantia</taxon>
        <taxon>Pecora</taxon>
        <taxon>Cervidae</taxon>
        <taxon>Odocoileinae</taxon>
        <taxon>Rangifer</taxon>
    </lineage>
</organism>